<dbReference type="EMBL" id="CAJNNW010022473">
    <property type="protein sequence ID" value="CAE8669374.1"/>
    <property type="molecule type" value="Genomic_DNA"/>
</dbReference>
<evidence type="ECO:0000256" key="1">
    <source>
        <dbReference type="SAM" id="MobiDB-lite"/>
    </source>
</evidence>
<comment type="caution">
    <text evidence="2">The sequence shown here is derived from an EMBL/GenBank/DDBJ whole genome shotgun (WGS) entry which is preliminary data.</text>
</comment>
<evidence type="ECO:0008006" key="4">
    <source>
        <dbReference type="Google" id="ProtNLM"/>
    </source>
</evidence>
<dbReference type="Proteomes" id="UP000626109">
    <property type="component" value="Unassembled WGS sequence"/>
</dbReference>
<evidence type="ECO:0000313" key="2">
    <source>
        <dbReference type="EMBL" id="CAE8669374.1"/>
    </source>
</evidence>
<feature type="non-terminal residue" evidence="2">
    <location>
        <position position="1"/>
    </location>
</feature>
<dbReference type="InterPro" id="IPR036322">
    <property type="entry name" value="WD40_repeat_dom_sf"/>
</dbReference>
<accession>A0A813JB68</accession>
<feature type="non-terminal residue" evidence="2">
    <location>
        <position position="510"/>
    </location>
</feature>
<name>A0A813JB68_POLGL</name>
<gene>
    <name evidence="2" type="ORF">PGLA2088_LOCUS17173</name>
</gene>
<dbReference type="AlphaFoldDB" id="A0A813JB68"/>
<proteinExistence type="predicted"/>
<protein>
    <recommendedName>
        <fullName evidence="4">DNA damage-binding protein 1</fullName>
    </recommendedName>
</protein>
<feature type="compositionally biased region" description="Acidic residues" evidence="1">
    <location>
        <begin position="500"/>
        <end position="510"/>
    </location>
</feature>
<organism evidence="2 3">
    <name type="scientific">Polarella glacialis</name>
    <name type="common">Dinoflagellate</name>
    <dbReference type="NCBI Taxonomy" id="89957"/>
    <lineage>
        <taxon>Eukaryota</taxon>
        <taxon>Sar</taxon>
        <taxon>Alveolata</taxon>
        <taxon>Dinophyceae</taxon>
        <taxon>Suessiales</taxon>
        <taxon>Suessiaceae</taxon>
        <taxon>Polarella</taxon>
    </lineage>
</organism>
<dbReference type="Gene3D" id="2.130.10.10">
    <property type="entry name" value="YVTN repeat-like/Quinoprotein amine dehydrogenase"/>
    <property type="match status" value="1"/>
</dbReference>
<dbReference type="InterPro" id="IPR015943">
    <property type="entry name" value="WD40/YVTN_repeat-like_dom_sf"/>
</dbReference>
<sequence>EQELTKVTDISKMKGQHLLASRNAKLVVVNQRYMTYVMKEGAIRMINQNGKDVFKLSNSTKAPILDVAIMGNGTKDSGTSLVCADENARVSIFILDAKPGVTSEDRTKRVELVLATADAPHRLLAHPEDKQLFVTVHSSSLRLWSLSNIEKEQQVVSDTGFTSHAADGGLLARTSVLATLPDPGTSTTSSSSSAKILSKLQAGSSRIRDASFSADGSCLVALTADTLYVWQISLSTIFSGKLGSGLQLVQQLSLAPDFADIGGLHMIRFLGNYRNADYERTTSAQNGSEVEAMVLGSSTGCNLLVYRFSPKSKSPVGSIVQSLHFTAKGSEIPASLEVDCSRQDTLALSFHDHGVILVMPLVNGWGADSKLAFSYVQRLGAEMGASQLTIMSAKSCQRTGASLFLYRSMNFVRPKDGLPGCNVVVHEVNEPEIVSSGDHAPALDDVASEVAVSSDRDTTPRELPPGLAAPDSEALPAPKLPRANGFDPAAEETAAAGDVSCEDSGDAATG</sequence>
<reference evidence="2" key="1">
    <citation type="submission" date="2021-02" db="EMBL/GenBank/DDBJ databases">
        <authorList>
            <person name="Dougan E. K."/>
            <person name="Rhodes N."/>
            <person name="Thang M."/>
            <person name="Chan C."/>
        </authorList>
    </citation>
    <scope>NUCLEOTIDE SEQUENCE</scope>
</reference>
<dbReference type="SUPFAM" id="SSF50978">
    <property type="entry name" value="WD40 repeat-like"/>
    <property type="match status" value="1"/>
</dbReference>
<evidence type="ECO:0000313" key="3">
    <source>
        <dbReference type="Proteomes" id="UP000626109"/>
    </source>
</evidence>
<feature type="region of interest" description="Disordered" evidence="1">
    <location>
        <begin position="452"/>
        <end position="510"/>
    </location>
</feature>